<gene>
    <name evidence="2" type="ORF">H5P27_11685</name>
</gene>
<dbReference type="Gene3D" id="2.60.120.260">
    <property type="entry name" value="Galactose-binding domain-like"/>
    <property type="match status" value="1"/>
</dbReference>
<comment type="caution">
    <text evidence="2">The sequence shown here is derived from an EMBL/GenBank/DDBJ whole genome shotgun (WGS) entry which is preliminary data.</text>
</comment>
<keyword evidence="3" id="KW-1185">Reference proteome</keyword>
<reference evidence="2 3" key="1">
    <citation type="submission" date="2020-07" db="EMBL/GenBank/DDBJ databases">
        <authorList>
            <person name="Feng X."/>
        </authorList>
    </citation>
    <scope>NUCLEOTIDE SEQUENCE [LARGE SCALE GENOMIC DNA]</scope>
    <source>
        <strain evidence="2 3">JCM23202</strain>
    </source>
</reference>
<evidence type="ECO:0000313" key="2">
    <source>
        <dbReference type="EMBL" id="MBC2606703.1"/>
    </source>
</evidence>
<sequence>MKRLPLAVVSAFIAFASLLAPLAESIENGSFEDRINGWNVFLWANGGSSSTLINWDTGETDYPFSYNTISLFTDSSEGFVSTPASTLGSSGNMLQLYSTQASDFWIDFLDPLGSQWGLGIAYYGFGLYQDIALEKGERVSGWARFETNDYPPFDADQATVSIDGSLLWEQSVLDVENSYYINGYFIPLGGVGDWQNWSFVAPADGIYRIALGLYGDDQESSTAYFDEIKVSVPDSSSTLGFVSALLLLAVARYKVRKQ</sequence>
<protein>
    <recommendedName>
        <fullName evidence="4">PEP-CTERM protein-sorting domain-containing protein</fullName>
    </recommendedName>
</protein>
<accession>A0A7X1B974</accession>
<organism evidence="2 3">
    <name type="scientific">Pelagicoccus albus</name>
    <dbReference type="NCBI Taxonomy" id="415222"/>
    <lineage>
        <taxon>Bacteria</taxon>
        <taxon>Pseudomonadati</taxon>
        <taxon>Verrucomicrobiota</taxon>
        <taxon>Opitutia</taxon>
        <taxon>Puniceicoccales</taxon>
        <taxon>Pelagicoccaceae</taxon>
        <taxon>Pelagicoccus</taxon>
    </lineage>
</organism>
<evidence type="ECO:0000256" key="1">
    <source>
        <dbReference type="SAM" id="SignalP"/>
    </source>
</evidence>
<dbReference type="AlphaFoldDB" id="A0A7X1B974"/>
<dbReference type="RefSeq" id="WP_185660570.1">
    <property type="nucleotide sequence ID" value="NZ_CAWPOO010000012.1"/>
</dbReference>
<feature type="chain" id="PRO_5030859694" description="PEP-CTERM protein-sorting domain-containing protein" evidence="1">
    <location>
        <begin position="23"/>
        <end position="258"/>
    </location>
</feature>
<evidence type="ECO:0000313" key="3">
    <source>
        <dbReference type="Proteomes" id="UP000526501"/>
    </source>
</evidence>
<evidence type="ECO:0008006" key="4">
    <source>
        <dbReference type="Google" id="ProtNLM"/>
    </source>
</evidence>
<name>A0A7X1B974_9BACT</name>
<proteinExistence type="predicted"/>
<dbReference type="EMBL" id="JACHVC010000012">
    <property type="protein sequence ID" value="MBC2606703.1"/>
    <property type="molecule type" value="Genomic_DNA"/>
</dbReference>
<dbReference type="Proteomes" id="UP000526501">
    <property type="component" value="Unassembled WGS sequence"/>
</dbReference>
<keyword evidence="1" id="KW-0732">Signal</keyword>
<feature type="signal peptide" evidence="1">
    <location>
        <begin position="1"/>
        <end position="22"/>
    </location>
</feature>